<protein>
    <submittedName>
        <fullName evidence="3">Cna B domain-containing protein</fullName>
    </submittedName>
</protein>
<feature type="domain" description="TonB-dependent transporter Oar-like beta-barrel" evidence="2">
    <location>
        <begin position="246"/>
        <end position="1273"/>
    </location>
</feature>
<dbReference type="Gene3D" id="2.60.40.1120">
    <property type="entry name" value="Carboxypeptidase-like, regulatory domain"/>
    <property type="match status" value="1"/>
</dbReference>
<dbReference type="PROSITE" id="PS01156">
    <property type="entry name" value="TONB_DEPENDENT_REC_2"/>
    <property type="match status" value="1"/>
</dbReference>
<gene>
    <name evidence="3" type="ORF">HGMM_F10C03C28</name>
</gene>
<keyword evidence="1" id="KW-0732">Signal</keyword>
<dbReference type="InterPro" id="IPR057601">
    <property type="entry name" value="Oar-like_b-barrel"/>
</dbReference>
<dbReference type="EMBL" id="AP011669">
    <property type="protein sequence ID" value="BAL53860.1"/>
    <property type="molecule type" value="Genomic_DNA"/>
</dbReference>
<name>H5SCH4_9BACT</name>
<accession>H5SCH4</accession>
<evidence type="ECO:0000259" key="2">
    <source>
        <dbReference type="Pfam" id="PF25183"/>
    </source>
</evidence>
<dbReference type="InterPro" id="IPR010917">
    <property type="entry name" value="TonB_rcpt_CS"/>
</dbReference>
<organism evidence="3">
    <name type="scientific">uncultured Acidobacteriota bacterium</name>
    <dbReference type="NCBI Taxonomy" id="171953"/>
    <lineage>
        <taxon>Bacteria</taxon>
        <taxon>Pseudomonadati</taxon>
        <taxon>Acidobacteriota</taxon>
        <taxon>environmental samples</taxon>
    </lineage>
</organism>
<proteinExistence type="predicted"/>
<dbReference type="SUPFAM" id="SSF56935">
    <property type="entry name" value="Porins"/>
    <property type="match status" value="1"/>
</dbReference>
<sequence length="1280" mass="140618">MVMRAKGLCGVAFLTVVLLIVPSWAAQTTGTATVLGTVADPTGAVIPGATVELTDLATNQTRSQTTNVNGQYIFVNVRPGIYKITASASGFRQAVVSSLKIEVAKAYTVDFTLEVGTVAEVVEVTPGAGVELQTVNATVGNVIRSDYLLRLPLIDRQANSLFQLQPMVSPLGYGFNASGAVAGARGDQATWMVDGIDVTQGKFPDTGDATSFPLPAESIEEFRAGVTNVDAFFGRSAGGQFVAVRKRGGNTVHGSVYWYHQNDNLNANTWTRNRLGQPDPELKDHRFGFTIGGPIRRDKTFFFFHYEGRRFPSQQDIVRIVPTETMRQGILRFRDGTGQIVEYPLATSTLCGPTNNSPCDPRGLGLNPVIRALFAFYPPGNDPSTGDGLNTIGFRAPASAAERTEYAWLRLDHHFTENWRFEGSFGWHRNLADTPLQVDIGGLLRGNTLGQAKSVRSNRQFPRNIVAALTGNIRPNLTNDLRFGFTRFYFWRQAVPPFPQVAGTNVALDLAATLLDEPVDVFVQRSRSQGDNQQLYQLSDNLTWIKGSHTLQFGATARIVNHYHMREDKVVGGMSALIGLLDAGAFFTVPAEWRPPTCGGAIQQNCLRSADISRWNRYYAALLGILDNVSIMMTRDADFTPLPFGTPLMNKFRYQAWDFYASDVWRVRPSLTLSYGVNYQIQVPTKSLDGRVALAVDAATGRIITPKAYLEAKRQAALRGAIFNPTIGYTPIRMLGREKTVDTDWNNIGPRVALAWHPRFERGLLGRMFGARKTVFRGGYSLTFDRLNLVQLVSIPMLAAGFGQTISVQGPKNARGEPFRIGVDGPAPLPIAERVTPPLIPSVPFGELLSFQADPTLRPGMMHSINFTIQRELPGNTLLEVGYVGRLGRNLPQSVNLNSIPFFMKDPASGQTFAHAYDALAAELRAGVAASAVTPQPWFENQLPPIATLQQLGLCPTTVTTATRCLASRFTSEIVTGLLSNFWLNGIDRFRRLAGLPTFMNAQVQELFFRTDGGRSNYHAFMLIFRKRPSHGLQFDFNYTLSKSLDQLGSVQDSASFFPSSFFPDLDYGPSFFDHTHIANLTWYYELPFGPGRRFSTGSWVDKLIGGWFTGGILTAFSGAPLTVVQSTQVFGGGTTFSFGTGAIPITKPKFGNEVHRNVAGSGGVGTAGDPARRGTGLNLFANPEAVFKSFRPIRLSEDTRSGRGVLRGLPHWNLDFSAGKAIALTEVVKLRFSFDFFNILNRVEFADPALDLRNPANFGVLSAQFNQPRRLQFGLRIEF</sequence>
<dbReference type="Pfam" id="PF13620">
    <property type="entry name" value="CarboxypepD_reg"/>
    <property type="match status" value="1"/>
</dbReference>
<dbReference type="SUPFAM" id="SSF49464">
    <property type="entry name" value="Carboxypeptidase regulatory domain-like"/>
    <property type="match status" value="1"/>
</dbReference>
<reference evidence="3" key="1">
    <citation type="journal article" date="2005" name="Environ. Microbiol.">
        <title>Genetic and functional properties of uncultivated thermophilic crenarchaeotes from a subsurface gold mine as revealed by analysis of genome fragments.</title>
        <authorList>
            <person name="Nunoura T."/>
            <person name="Hirayama H."/>
            <person name="Takami H."/>
            <person name="Oida H."/>
            <person name="Nishi S."/>
            <person name="Shimamura S."/>
            <person name="Suzuki Y."/>
            <person name="Inagaki F."/>
            <person name="Takai K."/>
            <person name="Nealson K.H."/>
            <person name="Horikoshi K."/>
        </authorList>
    </citation>
    <scope>NUCLEOTIDE SEQUENCE</scope>
</reference>
<reference evidence="3" key="2">
    <citation type="journal article" date="2012" name="PLoS ONE">
        <title>A Deeply Branching Thermophilic Bacterium with an Ancient Acetyl-CoA Pathway Dominates a Subsurface Ecosystem.</title>
        <authorList>
            <person name="Takami H."/>
            <person name="Noguchi H."/>
            <person name="Takaki Y."/>
            <person name="Uchiyama I."/>
            <person name="Toyoda A."/>
            <person name="Nishi S."/>
            <person name="Chee G.-J."/>
            <person name="Arai W."/>
            <person name="Nunoura T."/>
            <person name="Itoh T."/>
            <person name="Hattori M."/>
            <person name="Takai K."/>
        </authorList>
    </citation>
    <scope>NUCLEOTIDE SEQUENCE</scope>
</reference>
<feature type="chain" id="PRO_5005683244" evidence="1">
    <location>
        <begin position="26"/>
        <end position="1280"/>
    </location>
</feature>
<evidence type="ECO:0000256" key="1">
    <source>
        <dbReference type="SAM" id="SignalP"/>
    </source>
</evidence>
<evidence type="ECO:0000313" key="3">
    <source>
        <dbReference type="EMBL" id="BAL53860.1"/>
    </source>
</evidence>
<dbReference type="Pfam" id="PF25183">
    <property type="entry name" value="OMP_b-brl_4"/>
    <property type="match status" value="1"/>
</dbReference>
<dbReference type="InterPro" id="IPR008969">
    <property type="entry name" value="CarboxyPept-like_regulatory"/>
</dbReference>
<feature type="signal peptide" evidence="1">
    <location>
        <begin position="1"/>
        <end position="25"/>
    </location>
</feature>
<dbReference type="AlphaFoldDB" id="H5SCH4"/>